<dbReference type="VEuPathDB" id="FungiDB:UMAG_06241"/>
<dbReference type="UniPathway" id="UPA00196"/>
<accession>A0A0D1DP92</accession>
<dbReference type="RefSeq" id="XP_011392591.1">
    <property type="nucleotide sequence ID" value="XM_011394289.1"/>
</dbReference>
<protein>
    <submittedName>
        <fullName evidence="1">Uncharacterized protein</fullName>
    </submittedName>
</protein>
<keyword evidence="2" id="KW-1185">Reference proteome</keyword>
<evidence type="ECO:0000313" key="2">
    <source>
        <dbReference type="Proteomes" id="UP000000561"/>
    </source>
</evidence>
<proteinExistence type="predicted"/>
<dbReference type="InterPro" id="IPR040039">
    <property type="entry name" value="PIGX"/>
</dbReference>
<gene>
    <name evidence="1" type="ORF">UMAG_06241</name>
</gene>
<dbReference type="PANTHER" id="PTHR28650:SF1">
    <property type="entry name" value="PHOSPHATIDYLINOSITOL-GLYCAN BIOSYNTHESIS CLASS X PROTEIN"/>
    <property type="match status" value="1"/>
</dbReference>
<dbReference type="KEGG" id="uma:UMAG_06241"/>
<organism evidence="1 2">
    <name type="scientific">Mycosarcoma maydis</name>
    <name type="common">Corn smut fungus</name>
    <name type="synonym">Ustilago maydis</name>
    <dbReference type="NCBI Taxonomy" id="5270"/>
    <lineage>
        <taxon>Eukaryota</taxon>
        <taxon>Fungi</taxon>
        <taxon>Dikarya</taxon>
        <taxon>Basidiomycota</taxon>
        <taxon>Ustilaginomycotina</taxon>
        <taxon>Ustilaginomycetes</taxon>
        <taxon>Ustilaginales</taxon>
        <taxon>Ustilaginaceae</taxon>
        <taxon>Mycosarcoma</taxon>
    </lineage>
</organism>
<dbReference type="EMBL" id="CM003161">
    <property type="protein sequence ID" value="KIS65866.1"/>
    <property type="molecule type" value="Genomic_DNA"/>
</dbReference>
<dbReference type="PANTHER" id="PTHR28650">
    <property type="entry name" value="PHOSPHATIDYLINOSITOL-GLYCAN BIOSYNTHESIS CLASS X PROTEIN"/>
    <property type="match status" value="1"/>
</dbReference>
<name>A0A0D1DP92_MYCMD</name>
<dbReference type="GO" id="GO:0016020">
    <property type="term" value="C:membrane"/>
    <property type="evidence" value="ECO:0007669"/>
    <property type="project" value="GOC"/>
</dbReference>
<dbReference type="GO" id="GO:0006506">
    <property type="term" value="P:GPI anchor biosynthetic process"/>
    <property type="evidence" value="ECO:0007669"/>
    <property type="project" value="UniProtKB-UniPathway"/>
</dbReference>
<dbReference type="eggNOG" id="ENOG502R2TH">
    <property type="taxonomic scope" value="Eukaryota"/>
</dbReference>
<dbReference type="AlphaFoldDB" id="A0A0D1DP92"/>
<dbReference type="GeneID" id="23565897"/>
<evidence type="ECO:0000313" key="1">
    <source>
        <dbReference type="EMBL" id="KIS65866.1"/>
    </source>
</evidence>
<dbReference type="OrthoDB" id="2552903at2759"/>
<dbReference type="Proteomes" id="UP000000561">
    <property type="component" value="Chromosome 22"/>
</dbReference>
<sequence>MSTPSLGTLRTSLLSADSFHPTLLITLPSPNVPANLHSQACDANLLVHLPSGVFYDPFTASNTIINGGARKARRGEVLTDSRVELEAAVGWTARPSAKAERQWWERAEADERRSVDMQDVLSAALRQAAGQVVTDQLPVKLSLDKDRARVKASDQNGKQNQSQTFKQERSTVVIPVPVDELLTADGLFQVHVPLHVRYHPPATRDTREPSGVTLIREIAPSSLRQLYYHVLERLGHSSTRPSTLNQHAKITLLAPNLYISCSDTSSTRSPASLLPPSHAHLQPQLMAHLTSTGTQARHIVALASSLKNDRLALRVPVPDAAVLDAVHGVTMLTVVGAAVTVAYHLLVNVVPLLEGVEKLG</sequence>
<dbReference type="OMA" id="YVETCIN"/>
<dbReference type="InParanoid" id="A0A0D1DP92"/>
<reference evidence="1 2" key="1">
    <citation type="journal article" date="2006" name="Nature">
        <title>Insights from the genome of the biotrophic fungal plant pathogen Ustilago maydis.</title>
        <authorList>
            <person name="Kamper J."/>
            <person name="Kahmann R."/>
            <person name="Bolker M."/>
            <person name="Ma L.J."/>
            <person name="Brefort T."/>
            <person name="Saville B.J."/>
            <person name="Banuett F."/>
            <person name="Kronstad J.W."/>
            <person name="Gold S.E."/>
            <person name="Muller O."/>
            <person name="Perlin M.H."/>
            <person name="Wosten H.A."/>
            <person name="de Vries R."/>
            <person name="Ruiz-Herrera J."/>
            <person name="Reynaga-Pena C.G."/>
            <person name="Snetselaar K."/>
            <person name="McCann M."/>
            <person name="Perez-Martin J."/>
            <person name="Feldbrugge M."/>
            <person name="Basse C.W."/>
            <person name="Steinberg G."/>
            <person name="Ibeas J.I."/>
            <person name="Holloman W."/>
            <person name="Guzman P."/>
            <person name="Farman M."/>
            <person name="Stajich J.E."/>
            <person name="Sentandreu R."/>
            <person name="Gonzalez-Prieto J.M."/>
            <person name="Kennell J.C."/>
            <person name="Molina L."/>
            <person name="Schirawski J."/>
            <person name="Mendoza-Mendoza A."/>
            <person name="Greilinger D."/>
            <person name="Munch K."/>
            <person name="Rossel N."/>
            <person name="Scherer M."/>
            <person name="Vranes M."/>
            <person name="Ladendorf O."/>
            <person name="Vincon V."/>
            <person name="Fuchs U."/>
            <person name="Sandrock B."/>
            <person name="Meng S."/>
            <person name="Ho E.C."/>
            <person name="Cahill M.J."/>
            <person name="Boyce K.J."/>
            <person name="Klose J."/>
            <person name="Klosterman S.J."/>
            <person name="Deelstra H.J."/>
            <person name="Ortiz-Castellanos L."/>
            <person name="Li W."/>
            <person name="Sanchez-Alonso P."/>
            <person name="Schreier P.H."/>
            <person name="Hauser-Hahn I."/>
            <person name="Vaupel M."/>
            <person name="Koopmann E."/>
            <person name="Friedrich G."/>
            <person name="Voss H."/>
            <person name="Schluter T."/>
            <person name="Margolis J."/>
            <person name="Platt D."/>
            <person name="Swimmer C."/>
            <person name="Gnirke A."/>
            <person name="Chen F."/>
            <person name="Vysotskaia V."/>
            <person name="Mannhaupt G."/>
            <person name="Guldener U."/>
            <person name="Munsterkotter M."/>
            <person name="Haase D."/>
            <person name="Oesterheld M."/>
            <person name="Mewes H.W."/>
            <person name="Mauceli E.W."/>
            <person name="DeCaprio D."/>
            <person name="Wade C.M."/>
            <person name="Butler J."/>
            <person name="Young S."/>
            <person name="Jaffe D.B."/>
            <person name="Calvo S."/>
            <person name="Nusbaum C."/>
            <person name="Galagan J."/>
            <person name="Birren B.W."/>
        </authorList>
    </citation>
    <scope>NUCLEOTIDE SEQUENCE [LARGE SCALE GENOMIC DNA]</scope>
    <source>
        <strain evidence="2">DSM 14603 / FGSC 9021 / UM521</strain>
    </source>
</reference>